<feature type="zinc finger region" description="C3H1-type" evidence="7">
    <location>
        <begin position="457"/>
        <end position="483"/>
    </location>
</feature>
<dbReference type="SUPFAM" id="SSF57756">
    <property type="entry name" value="Retrovirus zinc finger-like domains"/>
    <property type="match status" value="1"/>
</dbReference>
<feature type="region of interest" description="Disordered" evidence="8">
    <location>
        <begin position="114"/>
        <end position="136"/>
    </location>
</feature>
<dbReference type="InterPro" id="IPR027512">
    <property type="entry name" value="EIF3A"/>
</dbReference>
<evidence type="ECO:0000259" key="9">
    <source>
        <dbReference type="PROSITE" id="PS50103"/>
    </source>
</evidence>
<feature type="domain" description="C3H1-type" evidence="9">
    <location>
        <begin position="457"/>
        <end position="483"/>
    </location>
</feature>
<dbReference type="SMART" id="SM00343">
    <property type="entry name" value="ZnF_C2HC"/>
    <property type="match status" value="1"/>
</dbReference>
<keyword evidence="6" id="KW-0648">Protein biosynthesis</keyword>
<dbReference type="InterPro" id="IPR001878">
    <property type="entry name" value="Znf_CCHC"/>
</dbReference>
<dbReference type="GO" id="GO:0003743">
    <property type="term" value="F:translation initiation factor activity"/>
    <property type="evidence" value="ECO:0007669"/>
    <property type="project" value="UniProtKB-KW"/>
</dbReference>
<dbReference type="SMART" id="SM00356">
    <property type="entry name" value="ZnF_C3H1"/>
    <property type="match status" value="2"/>
</dbReference>
<evidence type="ECO:0000256" key="5">
    <source>
        <dbReference type="ARBA" id="ARBA00022833"/>
    </source>
</evidence>
<dbReference type="Pfam" id="PF14608">
    <property type="entry name" value="zf-CCCH_2"/>
    <property type="match status" value="3"/>
</dbReference>
<keyword evidence="4 7" id="KW-0863">Zinc-finger</keyword>
<dbReference type="Gene3D" id="4.10.1000.10">
    <property type="entry name" value="Zinc finger, CCCH-type"/>
    <property type="match status" value="1"/>
</dbReference>
<feature type="region of interest" description="Disordered" evidence="8">
    <location>
        <begin position="787"/>
        <end position="860"/>
    </location>
</feature>
<feature type="compositionally biased region" description="Basic residues" evidence="8">
    <location>
        <begin position="513"/>
        <end position="530"/>
    </location>
</feature>
<dbReference type="PANTHER" id="PTHR14005">
    <property type="entry name" value="EUKARYOTIC TRANSLATION INITIATION FACTOR 3, THETA SUBUNIT"/>
    <property type="match status" value="1"/>
</dbReference>
<dbReference type="InterPro" id="IPR035979">
    <property type="entry name" value="RBD_domain_sf"/>
</dbReference>
<protein>
    <submittedName>
        <fullName evidence="11">Eukaryotic translation initiation factor 3 subunit A</fullName>
    </submittedName>
</protein>
<dbReference type="Gene3D" id="4.10.1000.40">
    <property type="match status" value="1"/>
</dbReference>
<feature type="region of interest" description="Disordered" evidence="8">
    <location>
        <begin position="474"/>
        <end position="545"/>
    </location>
</feature>
<reference evidence="11 12" key="1">
    <citation type="submission" date="2016-02" db="EMBL/GenBank/DDBJ databases">
        <title>Genome analysis of coral dinoflagellate symbionts highlights evolutionary adaptations to a symbiotic lifestyle.</title>
        <authorList>
            <person name="Aranda M."/>
            <person name="Li Y."/>
            <person name="Liew Y.J."/>
            <person name="Baumgarten S."/>
            <person name="Simakov O."/>
            <person name="Wilson M."/>
            <person name="Piel J."/>
            <person name="Ashoor H."/>
            <person name="Bougouffa S."/>
            <person name="Bajic V.B."/>
            <person name="Ryu T."/>
            <person name="Ravasi T."/>
            <person name="Bayer T."/>
            <person name="Micklem G."/>
            <person name="Kim H."/>
            <person name="Bhak J."/>
            <person name="Lajeunesse T.C."/>
            <person name="Voolstra C.R."/>
        </authorList>
    </citation>
    <scope>NUCLEOTIDE SEQUENCE [LARGE SCALE GENOMIC DNA]</scope>
    <source>
        <strain evidence="11 12">CCMP2467</strain>
    </source>
</reference>
<feature type="compositionally biased region" description="Basic and acidic residues" evidence="8">
    <location>
        <begin position="474"/>
        <end position="512"/>
    </location>
</feature>
<evidence type="ECO:0000256" key="2">
    <source>
        <dbReference type="ARBA" id="ARBA00022540"/>
    </source>
</evidence>
<evidence type="ECO:0000256" key="8">
    <source>
        <dbReference type="SAM" id="MobiDB-lite"/>
    </source>
</evidence>
<comment type="caution">
    <text evidence="11">The sequence shown here is derived from an EMBL/GenBank/DDBJ whole genome shotgun (WGS) entry which is preliminary data.</text>
</comment>
<gene>
    <name evidence="11" type="primary">TIF3A1</name>
    <name evidence="11" type="ORF">AK812_SmicGene21929</name>
</gene>
<evidence type="ECO:0000313" key="12">
    <source>
        <dbReference type="Proteomes" id="UP000186817"/>
    </source>
</evidence>
<dbReference type="PANTHER" id="PTHR14005:SF0">
    <property type="entry name" value="EUKARYOTIC TRANSLATION INITIATION FACTOR 3 SUBUNIT A"/>
    <property type="match status" value="1"/>
</dbReference>
<dbReference type="GO" id="GO:0071540">
    <property type="term" value="C:eukaryotic translation initiation factor 3 complex, eIF3e"/>
    <property type="evidence" value="ECO:0007669"/>
    <property type="project" value="TreeGrafter"/>
</dbReference>
<keyword evidence="2 11" id="KW-0396">Initiation factor</keyword>
<dbReference type="PROSITE" id="PS50158">
    <property type="entry name" value="ZF_CCHC"/>
    <property type="match status" value="1"/>
</dbReference>
<dbReference type="InterPro" id="IPR036875">
    <property type="entry name" value="Znf_CCHC_sf"/>
</dbReference>
<name>A0A1Q9DL46_SYMMI</name>
<dbReference type="SUPFAM" id="SSF90229">
    <property type="entry name" value="CCCH zinc finger"/>
    <property type="match status" value="1"/>
</dbReference>
<proteinExistence type="predicted"/>
<keyword evidence="5 7" id="KW-0862">Zinc</keyword>
<dbReference type="GO" id="GO:0008270">
    <property type="term" value="F:zinc ion binding"/>
    <property type="evidence" value="ECO:0007669"/>
    <property type="project" value="UniProtKB-KW"/>
</dbReference>
<evidence type="ECO:0000256" key="7">
    <source>
        <dbReference type="PROSITE-ProRule" id="PRU00723"/>
    </source>
</evidence>
<dbReference type="GO" id="GO:0043614">
    <property type="term" value="C:multi-eIF complex"/>
    <property type="evidence" value="ECO:0007669"/>
    <property type="project" value="TreeGrafter"/>
</dbReference>
<dbReference type="GO" id="GO:0071541">
    <property type="term" value="C:eukaryotic translation initiation factor 3 complex, eIF3m"/>
    <property type="evidence" value="ECO:0007669"/>
    <property type="project" value="TreeGrafter"/>
</dbReference>
<dbReference type="GO" id="GO:0002188">
    <property type="term" value="P:translation reinitiation"/>
    <property type="evidence" value="ECO:0007669"/>
    <property type="project" value="TreeGrafter"/>
</dbReference>
<evidence type="ECO:0000256" key="6">
    <source>
        <dbReference type="ARBA" id="ARBA00022917"/>
    </source>
</evidence>
<evidence type="ECO:0000313" key="11">
    <source>
        <dbReference type="EMBL" id="OLP95869.1"/>
    </source>
</evidence>
<feature type="region of interest" description="Disordered" evidence="8">
    <location>
        <begin position="432"/>
        <end position="455"/>
    </location>
</feature>
<dbReference type="OrthoDB" id="438553at2759"/>
<feature type="compositionally biased region" description="Acidic residues" evidence="8">
    <location>
        <begin position="792"/>
        <end position="801"/>
    </location>
</feature>
<dbReference type="GO" id="GO:0003729">
    <property type="term" value="F:mRNA binding"/>
    <property type="evidence" value="ECO:0007669"/>
    <property type="project" value="TreeGrafter"/>
</dbReference>
<feature type="compositionally biased region" description="Low complexity" evidence="8">
    <location>
        <begin position="114"/>
        <end position="123"/>
    </location>
</feature>
<feature type="compositionally biased region" description="Basic and acidic residues" evidence="8">
    <location>
        <begin position="433"/>
        <end position="455"/>
    </location>
</feature>
<evidence type="ECO:0000256" key="4">
    <source>
        <dbReference type="ARBA" id="ARBA00022771"/>
    </source>
</evidence>
<dbReference type="InterPro" id="IPR000571">
    <property type="entry name" value="Znf_CCCH"/>
</dbReference>
<evidence type="ECO:0000256" key="1">
    <source>
        <dbReference type="ARBA" id="ARBA00022490"/>
    </source>
</evidence>
<dbReference type="SUPFAM" id="SSF54928">
    <property type="entry name" value="RNA-binding domain, RBD"/>
    <property type="match status" value="1"/>
</dbReference>
<dbReference type="InterPro" id="IPR036855">
    <property type="entry name" value="Znf_CCCH_sf"/>
</dbReference>
<keyword evidence="1" id="KW-0963">Cytoplasm</keyword>
<evidence type="ECO:0000256" key="3">
    <source>
        <dbReference type="ARBA" id="ARBA00022723"/>
    </source>
</evidence>
<dbReference type="InterPro" id="IPR054711">
    <property type="entry name" value="eIF3a_PCI_TPR-like"/>
</dbReference>
<accession>A0A1Q9DL46</accession>
<dbReference type="PROSITE" id="PS50103">
    <property type="entry name" value="ZF_C3H1"/>
    <property type="match status" value="1"/>
</dbReference>
<organism evidence="11 12">
    <name type="scientific">Symbiodinium microadriaticum</name>
    <name type="common">Dinoflagellate</name>
    <name type="synonym">Zooxanthella microadriatica</name>
    <dbReference type="NCBI Taxonomy" id="2951"/>
    <lineage>
        <taxon>Eukaryota</taxon>
        <taxon>Sar</taxon>
        <taxon>Alveolata</taxon>
        <taxon>Dinophyceae</taxon>
        <taxon>Suessiales</taxon>
        <taxon>Symbiodiniaceae</taxon>
        <taxon>Symbiodinium</taxon>
    </lineage>
</organism>
<dbReference type="EMBL" id="LSRX01000487">
    <property type="protein sequence ID" value="OLP95869.1"/>
    <property type="molecule type" value="Genomic_DNA"/>
</dbReference>
<dbReference type="Proteomes" id="UP000186817">
    <property type="component" value="Unassembled WGS sequence"/>
</dbReference>
<feature type="compositionally biased region" description="Acidic residues" evidence="8">
    <location>
        <begin position="831"/>
        <end position="854"/>
    </location>
</feature>
<dbReference type="Pfam" id="PF22591">
    <property type="entry name" value="eIF3a_PCI_TPR-like"/>
    <property type="match status" value="1"/>
</dbReference>
<feature type="domain" description="CCHC-type" evidence="10">
    <location>
        <begin position="235"/>
        <end position="250"/>
    </location>
</feature>
<feature type="compositionally biased region" description="Acidic residues" evidence="8">
    <location>
        <begin position="813"/>
        <end position="822"/>
    </location>
</feature>
<dbReference type="GO" id="GO:0001732">
    <property type="term" value="P:formation of cytoplasmic translation initiation complex"/>
    <property type="evidence" value="ECO:0007669"/>
    <property type="project" value="TreeGrafter"/>
</dbReference>
<sequence length="1439" mass="159376">MLEQPWARDKPRQRSCRGMVFPPEYAKTGMALPNGTGLAGGLPGMMPGLPPPPPPPAMGAPAGMVKPPPPMPGLLKPPPPPPGGCLPGPPGVPPPGMLLIPHPGLLPVVAPPNAATSPSPAAPKDAVPANTTGKQFPWEGTSGIQCKYGRACKNSQCTDTHPTGRAIDEDPNSTICRFGRKCKRQGCFFVHPQGREVDDDPSKGMCRQGVNCKRPDCLYSHPEGRMIEGQESRACHICGIAGHLMKDCPKRRGAAALPLVKGQYVTLADFPSDWESKSTEDLTAQLAEELEVFGSLTLAPILIDGHRKAVGAFEEEEAAKAAVDALQSIITIELRDPPTQNVADGKPGSILIQDFPARWQASDIGALLHGTVKPSSLVSIEMVPGPGEGEGGNRGGARVRMRDFGTAREAAKELQGQKVAGKPLHIVLEDEEGVSHDIDETEEVPAKGKDYPDRKVDGIEMCQDYRMDRCTRGDRCKFSHGEDDSDEKKARLEKERRRREERAEREDRDRDRRRDRRRSRSRSRHRRSRSRDRDRDRAPKKGKIHIIHIDELKMPNRPDVEPAPTDVELFVDPLPDEDLMDTCLNAFGPTEDIYVLPIPGPRKGYVKFREHGDAVCAVEAAFGTWSESERVLSSQRSKKNDGTVATYPDSIIARLVGSRGDAIKKLQEESGAVHFHTFTSIRRLFALQLPWLHCLFFERFTWGWALHALHPEEGWLYNTLLHTNDVAEWSSAIIKSVMLGNAWVVQVCVSQLHQDELAVIMPPLQDRMWGGGGDDNVHGNADSVCNVHAEDKDDDDDADDHDDVRHENVDAPGWDDQDDFDQHDDCNEYGVDVDGDDDDDDDDDEENDGDDDNDEKMTMDDAYRAEYAAYSARRAAEGLPKAKGGDTPPDVMAAQLAQQQALEIQERHASQVLAHAGYPEFPDYVPSCGGTSADTNPGRLTVAATKKLMEGLCPCQEPDADIANALMASFLRTRKGLAGEDLSPKLGSAVAFPGNCSPIPLLIDGYYPATGAPGYPSLYGSGRCLLAQAEYRPINRHLAENYSSLTRYGTKHIFVKPCVEVLYDIRGSMKAGKQTNQVIQAFESVQIVAIHLRIATQQSLQASEYLMEWSGSLELPLQAARTAFETLGDILEVVRSNRKQRYQLGIKVGETNLLEPVSEEQLPDTRCLWSEGGIDEAGEKIDTQSLRARLSLDTVATVELLSVQTCGVTPGTSKGVDRATQLEPFLKRGRSSSCLNLSGRRYHTSLAASVNQVWIHLRGEDLGHSDYKFSSSQRVHFVAEADDSVVPKLKEALERRLHDIHDNIIQTLKEKGGGRRDRDRGREFEDPWMQVGKQNEALETLHHAILHKRWKNQWSPTLEKIIERHLQLCVELQKMRFAREGLHQYRATCQAANIQSLEQVVRVFRKAAEEKVNQAKKEQDVRLGKVADLEEMDAKSRFR</sequence>
<evidence type="ECO:0000259" key="10">
    <source>
        <dbReference type="PROSITE" id="PS50158"/>
    </source>
</evidence>
<keyword evidence="12" id="KW-1185">Reference proteome</keyword>
<keyword evidence="3 7" id="KW-0479">Metal-binding</keyword>